<organism evidence="1 2">
    <name type="scientific">Schistosoma mattheei</name>
    <dbReference type="NCBI Taxonomy" id="31246"/>
    <lineage>
        <taxon>Eukaryota</taxon>
        <taxon>Metazoa</taxon>
        <taxon>Spiralia</taxon>
        <taxon>Lophotrochozoa</taxon>
        <taxon>Platyhelminthes</taxon>
        <taxon>Trematoda</taxon>
        <taxon>Digenea</taxon>
        <taxon>Strigeidida</taxon>
        <taxon>Schistosomatoidea</taxon>
        <taxon>Schistosomatidae</taxon>
        <taxon>Schistosoma</taxon>
    </lineage>
</organism>
<evidence type="ECO:0000313" key="2">
    <source>
        <dbReference type="Proteomes" id="UP000269396"/>
    </source>
</evidence>
<sequence length="97" mass="11008">MNKLARNYSKPKRSIKVKEGKPITQIGDQRDRWVEHFEELLRSSAPLNPSNIEAAPKNLPVDVTKIQNKIDLSKVGRGGNFHVPNWTASSMNREDVN</sequence>
<reference evidence="1 2" key="1">
    <citation type="submission" date="2018-11" db="EMBL/GenBank/DDBJ databases">
        <authorList>
            <consortium name="Pathogen Informatics"/>
        </authorList>
    </citation>
    <scope>NUCLEOTIDE SEQUENCE [LARGE SCALE GENOMIC DNA]</scope>
    <source>
        <strain>Denwood</strain>
        <strain evidence="2">Zambia</strain>
    </source>
</reference>
<protein>
    <submittedName>
        <fullName evidence="1">Uncharacterized protein</fullName>
    </submittedName>
</protein>
<evidence type="ECO:0000313" key="1">
    <source>
        <dbReference type="EMBL" id="VDO68366.1"/>
    </source>
</evidence>
<accession>A0A183NDK3</accession>
<dbReference type="Proteomes" id="UP000269396">
    <property type="component" value="Unassembled WGS sequence"/>
</dbReference>
<dbReference type="EMBL" id="UZAL01000140">
    <property type="protein sequence ID" value="VDO68366.1"/>
    <property type="molecule type" value="Genomic_DNA"/>
</dbReference>
<proteinExistence type="predicted"/>
<name>A0A183NDK3_9TREM</name>
<dbReference type="AlphaFoldDB" id="A0A183NDK3"/>
<gene>
    <name evidence="1" type="ORF">SMTD_LOCUS189</name>
</gene>
<keyword evidence="2" id="KW-1185">Reference proteome</keyword>